<accession>C1KFB9</accession>
<evidence type="ECO:0000313" key="2">
    <source>
        <dbReference type="Proteomes" id="UP000001878"/>
    </source>
</evidence>
<dbReference type="Proteomes" id="UP000001878">
    <property type="component" value="Segment"/>
</dbReference>
<evidence type="ECO:0000313" key="1">
    <source>
        <dbReference type="EMBL" id="ACO36930.1"/>
    </source>
</evidence>
<proteinExistence type="predicted"/>
<reference evidence="1 2" key="1">
    <citation type="journal article" date="2009" name="Gene">
        <title>Genome of a virulent bacteriophage Lb338-1 that lyses the probiotic Lactobacillus paracasei cheese strain.</title>
        <authorList>
            <person name="Alemayehu D."/>
            <person name="Ross R.P."/>
            <person name="O'Sullivan O."/>
            <person name="Coffey A."/>
            <person name="Stanton C."/>
            <person name="Fitzgerald G.F."/>
            <person name="McAuliffe O."/>
        </authorList>
    </citation>
    <scope>NUCLEOTIDE SEQUENCE [LARGE SCALE GENOMIC DNA]</scope>
    <source>
        <strain evidence="1">Lb338-1</strain>
    </source>
</reference>
<protein>
    <submittedName>
        <fullName evidence="1">Uncharacterized protein</fullName>
    </submittedName>
</protein>
<sequence length="70" mass="7913">MQLLTKHLMLKARMEVAALRSDHEVAMCKVITDTFKSLPSRSEMAILRDYGFTAKEVAALIQTKLPYMLG</sequence>
<gene>
    <name evidence="1" type="ORF">lb338_phage_9</name>
</gene>
<keyword evidence="2" id="KW-1185">Reference proteome</keyword>
<dbReference type="KEGG" id="vg:7750864"/>
<organism evidence="1 2">
    <name type="scientific">Lactobacillus phage Lb338-1</name>
    <dbReference type="NCBI Taxonomy" id="2892342"/>
    <lineage>
        <taxon>Viruses</taxon>
        <taxon>Duplodnaviria</taxon>
        <taxon>Heunggongvirae</taxon>
        <taxon>Uroviricota</taxon>
        <taxon>Caudoviricetes</taxon>
        <taxon>Herelleviridae</taxon>
        <taxon>Mooreparkvirus</taxon>
        <taxon>Mooreparkvirus Lb3381</taxon>
    </lineage>
</organism>
<dbReference type="EMBL" id="FJ822135">
    <property type="protein sequence ID" value="ACO36930.1"/>
    <property type="molecule type" value="Genomic_DNA"/>
</dbReference>
<dbReference type="RefSeq" id="YP_002790688.1">
    <property type="nucleotide sequence ID" value="NC_012530.1"/>
</dbReference>
<name>C1KFB9_9CAUD</name>
<dbReference type="GeneID" id="7750864"/>